<evidence type="ECO:0000313" key="2">
    <source>
        <dbReference type="EMBL" id="BCS82214.1"/>
    </source>
</evidence>
<dbReference type="CDD" id="cd05403">
    <property type="entry name" value="NT_KNTase_like"/>
    <property type="match status" value="1"/>
</dbReference>
<dbReference type="NCBIfam" id="NF047752">
    <property type="entry name" value="MntA_antitoxin"/>
    <property type="match status" value="1"/>
</dbReference>
<dbReference type="RefSeq" id="WP_207179632.1">
    <property type="nucleotide sequence ID" value="NZ_AP024480.1"/>
</dbReference>
<gene>
    <name evidence="2" type="ORF">CaldiYA01_21740</name>
</gene>
<dbReference type="Proteomes" id="UP000663623">
    <property type="component" value="Chromosome"/>
</dbReference>
<dbReference type="Gene3D" id="3.30.460.10">
    <property type="entry name" value="Beta Polymerase, domain 2"/>
    <property type="match status" value="1"/>
</dbReference>
<proteinExistence type="predicted"/>
<dbReference type="InterPro" id="IPR041633">
    <property type="entry name" value="Polbeta"/>
</dbReference>
<dbReference type="PANTHER" id="PTHR43852">
    <property type="entry name" value="NUCLEOTIDYLTRANSFERASE"/>
    <property type="match status" value="1"/>
</dbReference>
<dbReference type="EMBL" id="AP024480">
    <property type="protein sequence ID" value="BCS82214.1"/>
    <property type="molecule type" value="Genomic_DNA"/>
</dbReference>
<dbReference type="InterPro" id="IPR043519">
    <property type="entry name" value="NT_sf"/>
</dbReference>
<feature type="domain" description="Polymerase beta nucleotidyltransferase" evidence="1">
    <location>
        <begin position="15"/>
        <end position="105"/>
    </location>
</feature>
<sequence length="148" mass="17471">MEQKKFIDLAREFIERISKECAIKFAYLFGSFATGTFNNMSDVDIAVMFEEDLLAMNEAILRGLLMEEGKALFKRDVDIVNLKNANIFLKYSIIKDGIILKDHEERSLFEVSVLREYFDFSYYSEIYNQKILESIKNKEFFKKDQKDI</sequence>
<reference evidence="2 3" key="1">
    <citation type="submission" date="2021-02" db="EMBL/GenBank/DDBJ databases">
        <title>Nitrogen-fixing ability and nitrogen fixation related genes of thermophilic fermentative bacteria in the genus Caldicellulosiruptor.</title>
        <authorList>
            <person name="Chen Y."/>
            <person name="Nishihara A."/>
            <person name="Haruta S."/>
        </authorList>
    </citation>
    <scope>NUCLEOTIDE SEQUENCE [LARGE SCALE GENOMIC DNA]</scope>
    <source>
        <strain evidence="2 3">YA01</strain>
    </source>
</reference>
<evidence type="ECO:0000259" key="1">
    <source>
        <dbReference type="Pfam" id="PF18765"/>
    </source>
</evidence>
<keyword evidence="3" id="KW-1185">Reference proteome</keyword>
<protein>
    <submittedName>
        <fullName evidence="2">Nucleotidyltransferase</fullName>
    </submittedName>
</protein>
<dbReference type="InterPro" id="IPR052930">
    <property type="entry name" value="TA_antitoxin_MntA"/>
</dbReference>
<accession>A0ABN6EA00</accession>
<name>A0ABN6EA00_9FIRM</name>
<dbReference type="Pfam" id="PF18765">
    <property type="entry name" value="Polbeta"/>
    <property type="match status" value="1"/>
</dbReference>
<dbReference type="SUPFAM" id="SSF81301">
    <property type="entry name" value="Nucleotidyltransferase"/>
    <property type="match status" value="1"/>
</dbReference>
<evidence type="ECO:0000313" key="3">
    <source>
        <dbReference type="Proteomes" id="UP000663623"/>
    </source>
</evidence>
<dbReference type="PANTHER" id="PTHR43852:SF3">
    <property type="entry name" value="NUCLEOTIDYLTRANSFERASE"/>
    <property type="match status" value="1"/>
</dbReference>
<organism evidence="2 3">
    <name type="scientific">Caldicellulosiruptor diazotrophicus</name>
    <dbReference type="NCBI Taxonomy" id="2806205"/>
    <lineage>
        <taxon>Bacteria</taxon>
        <taxon>Bacillati</taxon>
        <taxon>Bacillota</taxon>
        <taxon>Bacillota incertae sedis</taxon>
        <taxon>Caldicellulosiruptorales</taxon>
        <taxon>Caldicellulosiruptoraceae</taxon>
        <taxon>Caldicellulosiruptor</taxon>
    </lineage>
</organism>